<organism evidence="2 3">
    <name type="scientific">Nocardioides aurantiacus</name>
    <dbReference type="NCBI Taxonomy" id="86796"/>
    <lineage>
        <taxon>Bacteria</taxon>
        <taxon>Bacillati</taxon>
        <taxon>Actinomycetota</taxon>
        <taxon>Actinomycetes</taxon>
        <taxon>Propionibacteriales</taxon>
        <taxon>Nocardioidaceae</taxon>
        <taxon>Nocardioides</taxon>
    </lineage>
</organism>
<dbReference type="Proteomes" id="UP000281738">
    <property type="component" value="Unassembled WGS sequence"/>
</dbReference>
<comment type="caution">
    <text evidence="2">The sequence shown here is derived from an EMBL/GenBank/DDBJ whole genome shotgun (WGS) entry which is preliminary data.</text>
</comment>
<name>A0A3N2CPA1_9ACTN</name>
<gene>
    <name evidence="2" type="ORF">EDD33_0177</name>
</gene>
<accession>A0A3N2CPA1</accession>
<evidence type="ECO:0000313" key="2">
    <source>
        <dbReference type="EMBL" id="ROR89357.1"/>
    </source>
</evidence>
<dbReference type="AlphaFoldDB" id="A0A3N2CPA1"/>
<protein>
    <submittedName>
        <fullName evidence="2">Excreted virulence factor EspC (Type VII ESX diderm)</fullName>
    </submittedName>
</protein>
<reference evidence="2 3" key="1">
    <citation type="submission" date="2018-11" db="EMBL/GenBank/DDBJ databases">
        <title>Sequencing the genomes of 1000 actinobacteria strains.</title>
        <authorList>
            <person name="Klenk H.-P."/>
        </authorList>
    </citation>
    <scope>NUCLEOTIDE SEQUENCE [LARGE SCALE GENOMIC DNA]</scope>
    <source>
        <strain evidence="2 3">DSM 12652</strain>
    </source>
</reference>
<sequence>MSGFEAVAADIRSAGSEMSSAAAGAKSADPSGSVGDVATALPGSQSAAAAGKLVGAWRERFQGWHDDAEAQAERMRESAAAYDASDYRADVEQRILMHRTGGGY</sequence>
<feature type="compositionally biased region" description="Low complexity" evidence="1">
    <location>
        <begin position="18"/>
        <end position="33"/>
    </location>
</feature>
<evidence type="ECO:0000313" key="3">
    <source>
        <dbReference type="Proteomes" id="UP000281738"/>
    </source>
</evidence>
<proteinExistence type="predicted"/>
<feature type="region of interest" description="Disordered" evidence="1">
    <location>
        <begin position="18"/>
        <end position="39"/>
    </location>
</feature>
<keyword evidence="3" id="KW-1185">Reference proteome</keyword>
<evidence type="ECO:0000256" key="1">
    <source>
        <dbReference type="SAM" id="MobiDB-lite"/>
    </source>
</evidence>
<dbReference type="EMBL" id="RKHO01000001">
    <property type="protein sequence ID" value="ROR89357.1"/>
    <property type="molecule type" value="Genomic_DNA"/>
</dbReference>